<proteinExistence type="predicted"/>
<name>A0A6N2YX90_9ACTN</name>
<accession>A0A6N2YX90</accession>
<organism evidence="2">
    <name type="scientific">Collinsella intestinalis</name>
    <dbReference type="NCBI Taxonomy" id="147207"/>
    <lineage>
        <taxon>Bacteria</taxon>
        <taxon>Bacillati</taxon>
        <taxon>Actinomycetota</taxon>
        <taxon>Coriobacteriia</taxon>
        <taxon>Coriobacteriales</taxon>
        <taxon>Coriobacteriaceae</taxon>
        <taxon>Collinsella</taxon>
    </lineage>
</organism>
<gene>
    <name evidence="2" type="ORF">CILFYP54_01322</name>
</gene>
<keyword evidence="1" id="KW-0812">Transmembrane</keyword>
<reference evidence="2" key="1">
    <citation type="submission" date="2019-11" db="EMBL/GenBank/DDBJ databases">
        <authorList>
            <person name="Feng L."/>
        </authorList>
    </citation>
    <scope>NUCLEOTIDE SEQUENCE</scope>
    <source>
        <strain evidence="2">CintestinalisLFYP54</strain>
    </source>
</reference>
<dbReference type="AlphaFoldDB" id="A0A6N2YX90"/>
<dbReference type="RefSeq" id="WP_156848169.1">
    <property type="nucleotide sequence ID" value="NZ_CACRTN010000009.1"/>
</dbReference>
<keyword evidence="1" id="KW-1133">Transmembrane helix</keyword>
<dbReference type="EMBL" id="CACRTN010000009">
    <property type="protein sequence ID" value="VYT70496.1"/>
    <property type="molecule type" value="Genomic_DNA"/>
</dbReference>
<evidence type="ECO:0000313" key="2">
    <source>
        <dbReference type="EMBL" id="VYT70496.1"/>
    </source>
</evidence>
<protein>
    <recommendedName>
        <fullName evidence="3">Flp family type IVb pilin</fullName>
    </recommendedName>
</protein>
<feature type="transmembrane region" description="Helical" evidence="1">
    <location>
        <begin position="45"/>
        <end position="63"/>
    </location>
</feature>
<evidence type="ECO:0008006" key="3">
    <source>
        <dbReference type="Google" id="ProtNLM"/>
    </source>
</evidence>
<sequence length="88" mass="9222">MINATAPSDLCYKAAADATVAVSQTSRAIKREHERAMAGEVSVEYVVIVALVIIALIGGLTLLGKALDGKLQKITDVITRADSIRPSA</sequence>
<evidence type="ECO:0000256" key="1">
    <source>
        <dbReference type="SAM" id="Phobius"/>
    </source>
</evidence>
<keyword evidence="1" id="KW-0472">Membrane</keyword>